<evidence type="ECO:0000256" key="6">
    <source>
        <dbReference type="ARBA" id="ARBA00023004"/>
    </source>
</evidence>
<comment type="cofactor">
    <cofactor evidence="1">
        <name>heme</name>
        <dbReference type="ChEBI" id="CHEBI:30413"/>
    </cofactor>
</comment>
<dbReference type="Pfam" id="PF00067">
    <property type="entry name" value="p450"/>
    <property type="match status" value="1"/>
</dbReference>
<dbReference type="EMBL" id="JARVKF010000413">
    <property type="protein sequence ID" value="KAK9415730.1"/>
    <property type="molecule type" value="Genomic_DNA"/>
</dbReference>
<evidence type="ECO:0000256" key="5">
    <source>
        <dbReference type="ARBA" id="ARBA00023002"/>
    </source>
</evidence>
<organism evidence="9 10">
    <name type="scientific">Seiridium unicorne</name>
    <dbReference type="NCBI Taxonomy" id="138068"/>
    <lineage>
        <taxon>Eukaryota</taxon>
        <taxon>Fungi</taxon>
        <taxon>Dikarya</taxon>
        <taxon>Ascomycota</taxon>
        <taxon>Pezizomycotina</taxon>
        <taxon>Sordariomycetes</taxon>
        <taxon>Xylariomycetidae</taxon>
        <taxon>Amphisphaeriales</taxon>
        <taxon>Sporocadaceae</taxon>
        <taxon>Seiridium</taxon>
    </lineage>
</organism>
<gene>
    <name evidence="9" type="ORF">SUNI508_10208</name>
</gene>
<dbReference type="PROSITE" id="PS00086">
    <property type="entry name" value="CYTOCHROME_P450"/>
    <property type="match status" value="1"/>
</dbReference>
<dbReference type="InterPro" id="IPR001128">
    <property type="entry name" value="Cyt_P450"/>
</dbReference>
<dbReference type="InterPro" id="IPR050364">
    <property type="entry name" value="Cytochrome_P450_fung"/>
</dbReference>
<comment type="similarity">
    <text evidence="2 8">Belongs to the cytochrome P450 family.</text>
</comment>
<protein>
    <submittedName>
        <fullName evidence="9">Cytochrome P450</fullName>
    </submittedName>
</protein>
<keyword evidence="10" id="KW-1185">Reference proteome</keyword>
<keyword evidence="7 8" id="KW-0503">Monooxygenase</keyword>
<keyword evidence="6 8" id="KW-0408">Iron</keyword>
<evidence type="ECO:0000313" key="9">
    <source>
        <dbReference type="EMBL" id="KAK9415730.1"/>
    </source>
</evidence>
<name>A0ABR2UM62_9PEZI</name>
<dbReference type="PRINTS" id="PR00463">
    <property type="entry name" value="EP450I"/>
</dbReference>
<comment type="caution">
    <text evidence="9">The sequence shown here is derived from an EMBL/GenBank/DDBJ whole genome shotgun (WGS) entry which is preliminary data.</text>
</comment>
<proteinExistence type="inferred from homology"/>
<evidence type="ECO:0000256" key="7">
    <source>
        <dbReference type="ARBA" id="ARBA00023033"/>
    </source>
</evidence>
<reference evidence="9 10" key="1">
    <citation type="journal article" date="2024" name="J. Plant Pathol.">
        <title>Sequence and assembly of the genome of Seiridium unicorne, isolate CBS 538.82, causal agent of cypress canker disease.</title>
        <authorList>
            <person name="Scali E."/>
            <person name="Rocca G.D."/>
            <person name="Danti R."/>
            <person name="Garbelotto M."/>
            <person name="Barberini S."/>
            <person name="Baroncelli R."/>
            <person name="Emiliani G."/>
        </authorList>
    </citation>
    <scope>NUCLEOTIDE SEQUENCE [LARGE SCALE GENOMIC DNA]</scope>
    <source>
        <strain evidence="9 10">BM-138-508</strain>
    </source>
</reference>
<accession>A0ABR2UM62</accession>
<dbReference type="InterPro" id="IPR002401">
    <property type="entry name" value="Cyt_P450_E_grp-I"/>
</dbReference>
<dbReference type="SUPFAM" id="SSF48264">
    <property type="entry name" value="Cytochrome P450"/>
    <property type="match status" value="1"/>
</dbReference>
<dbReference type="Gene3D" id="1.10.630.10">
    <property type="entry name" value="Cytochrome P450"/>
    <property type="match status" value="1"/>
</dbReference>
<evidence type="ECO:0000313" key="10">
    <source>
        <dbReference type="Proteomes" id="UP001408356"/>
    </source>
</evidence>
<keyword evidence="3 8" id="KW-0349">Heme</keyword>
<keyword evidence="5 8" id="KW-0560">Oxidoreductase</keyword>
<evidence type="ECO:0000256" key="8">
    <source>
        <dbReference type="RuleBase" id="RU000461"/>
    </source>
</evidence>
<dbReference type="PRINTS" id="PR00385">
    <property type="entry name" value="P450"/>
</dbReference>
<dbReference type="Proteomes" id="UP001408356">
    <property type="component" value="Unassembled WGS sequence"/>
</dbReference>
<sequence>MSQLHVLAAFVVVVGYLLNQYCVRGNANRRLPPGPLSLPLLGSIMDLPKRGQPEFQHFLKHKEMYGPISSMNLLGWKFIVLHDRQAAHDLLQKDSAKSSDRPWAEFAFSLCGLDEFMVSKYNSDFRHRRKLFHQQLGTATLTNRFSDIQEVESRRFLMSVLNNPDTAIKQLKYATGSVILKTTYGYSVEPGNADPLVSLIEQMGANLVKATVPWPVDFIPALKYIPDGCPGSGFKRIARKWKKINYTVLNLPYKFVRQQMATGNYQPSYVSRLLEECGHAEKGSELGDDGDAAIKRTAAAMYLGGAETTVTALTVFILAMAKFPEVQRKAQEEIDLRMGSDRLPGLTDRANLPYVDALVNEVFRWSPVSPMGIPHVLSKETTYGGYLIPKGAILLPMIWWFLHDPDVYAQPDWFQPERYFAPRNEPDPKATLFGYGRRVCPGRFFADTNVFIFVAQMLTVLNIGKAVDEEGFEIEPLLDLHPGLHSHLGAFPYKIEMRSPNHADLVRHVQVEYPRKEGDSKLLDEDMIKECLEYQG</sequence>
<dbReference type="InterPro" id="IPR017972">
    <property type="entry name" value="Cyt_P450_CS"/>
</dbReference>
<evidence type="ECO:0000256" key="4">
    <source>
        <dbReference type="ARBA" id="ARBA00022723"/>
    </source>
</evidence>
<evidence type="ECO:0000256" key="1">
    <source>
        <dbReference type="ARBA" id="ARBA00001971"/>
    </source>
</evidence>
<dbReference type="CDD" id="cd11065">
    <property type="entry name" value="CYP64-like"/>
    <property type="match status" value="1"/>
</dbReference>
<dbReference type="InterPro" id="IPR036396">
    <property type="entry name" value="Cyt_P450_sf"/>
</dbReference>
<keyword evidence="4 8" id="KW-0479">Metal-binding</keyword>
<evidence type="ECO:0000256" key="3">
    <source>
        <dbReference type="ARBA" id="ARBA00022617"/>
    </source>
</evidence>
<dbReference type="PANTHER" id="PTHR46300">
    <property type="entry name" value="P450, PUTATIVE (EUROFUNG)-RELATED-RELATED"/>
    <property type="match status" value="1"/>
</dbReference>
<dbReference type="PANTHER" id="PTHR46300:SF7">
    <property type="entry name" value="P450, PUTATIVE (EUROFUNG)-RELATED"/>
    <property type="match status" value="1"/>
</dbReference>
<evidence type="ECO:0000256" key="2">
    <source>
        <dbReference type="ARBA" id="ARBA00010617"/>
    </source>
</evidence>